<dbReference type="GO" id="GO:0046820">
    <property type="term" value="F:4-amino-4-deoxychorismate synthase activity"/>
    <property type="evidence" value="ECO:0007669"/>
    <property type="project" value="TreeGrafter"/>
</dbReference>
<dbReference type="PANTHER" id="PTHR43418">
    <property type="entry name" value="MULTIFUNCTIONAL TRYPTOPHAN BIOSYNTHESIS PROTEIN-RELATED"/>
    <property type="match status" value="1"/>
</dbReference>
<dbReference type="HOGENOM" id="CLU_014340_1_2_6"/>
<organism evidence="3 4">
    <name type="scientific">Pseudomonas putida ND6</name>
    <dbReference type="NCBI Taxonomy" id="231023"/>
    <lineage>
        <taxon>Bacteria</taxon>
        <taxon>Pseudomonadati</taxon>
        <taxon>Pseudomonadota</taxon>
        <taxon>Gammaproteobacteria</taxon>
        <taxon>Pseudomonadales</taxon>
        <taxon>Pseudomonadaceae</taxon>
        <taxon>Pseudomonas</taxon>
    </lineage>
</organism>
<dbReference type="GO" id="GO:0005829">
    <property type="term" value="C:cytosol"/>
    <property type="evidence" value="ECO:0007669"/>
    <property type="project" value="TreeGrafter"/>
</dbReference>
<dbReference type="CDD" id="cd01743">
    <property type="entry name" value="GATase1_Anthranilate_Synthase"/>
    <property type="match status" value="1"/>
</dbReference>
<dbReference type="PRINTS" id="PR00099">
    <property type="entry name" value="CPSGATASE"/>
</dbReference>
<dbReference type="InterPro" id="IPR006221">
    <property type="entry name" value="TrpG/PapA_dom"/>
</dbReference>
<dbReference type="EMBL" id="CP003588">
    <property type="protein sequence ID" value="AFK69937.1"/>
    <property type="molecule type" value="Genomic_DNA"/>
</dbReference>
<evidence type="ECO:0000259" key="2">
    <source>
        <dbReference type="Pfam" id="PF00117"/>
    </source>
</evidence>
<keyword evidence="1" id="KW-0315">Glutamine amidotransferase</keyword>
<sequence>MAKPRLWLVQEGSNHEVSRFKRFNTMLLMIDNYDSFTYNVVQYLGELGAEVKVIRNDELTIAQIEALNPERIVVSPGPCTPSEAGVSIEAILHFAGKLPILGVCLGHQSIGQAFGGDVVRARQVMHGKTSPVYHRDLGVFASLNNPLTVTRYHSLVVKRETLPDCLEVTAWTSHADGSVDEIMGLRHKTLNIEGVQFHPESILTEQGHELFANFLKQTGGRR</sequence>
<dbReference type="GO" id="GO:0000162">
    <property type="term" value="P:L-tryptophan biosynthetic process"/>
    <property type="evidence" value="ECO:0007669"/>
    <property type="project" value="TreeGrafter"/>
</dbReference>
<dbReference type="SUPFAM" id="SSF52317">
    <property type="entry name" value="Class I glutamine amidotransferase-like"/>
    <property type="match status" value="1"/>
</dbReference>
<proteinExistence type="predicted"/>
<dbReference type="PATRIC" id="fig|231023.4.peg.2813"/>
<dbReference type="GO" id="GO:0004049">
    <property type="term" value="F:anthranilate synthase activity"/>
    <property type="evidence" value="ECO:0007669"/>
    <property type="project" value="TreeGrafter"/>
</dbReference>
<name>I3UWR6_PSEPU</name>
<dbReference type="GO" id="GO:0046654">
    <property type="term" value="P:tetrahydrofolate biosynthetic process"/>
    <property type="evidence" value="ECO:0007669"/>
    <property type="project" value="TreeGrafter"/>
</dbReference>
<accession>I3UWR6</accession>
<dbReference type="Pfam" id="PF00117">
    <property type="entry name" value="GATase"/>
    <property type="match status" value="1"/>
</dbReference>
<dbReference type="FunFam" id="3.40.50.880:FF:000003">
    <property type="entry name" value="Anthranilate synthase component II"/>
    <property type="match status" value="1"/>
</dbReference>
<feature type="domain" description="Glutamine amidotransferase" evidence="2">
    <location>
        <begin position="28"/>
        <end position="216"/>
    </location>
</feature>
<gene>
    <name evidence="3" type="ORF">YSA_05850</name>
</gene>
<dbReference type="KEGG" id="ppi:YSA_05850"/>
<dbReference type="NCBIfam" id="TIGR00566">
    <property type="entry name" value="trpG_papA"/>
    <property type="match status" value="1"/>
</dbReference>
<dbReference type="PRINTS" id="PR00096">
    <property type="entry name" value="GATASE"/>
</dbReference>
<dbReference type="PRINTS" id="PR00097">
    <property type="entry name" value="ANTSNTHASEII"/>
</dbReference>
<dbReference type="PANTHER" id="PTHR43418:SF4">
    <property type="entry name" value="MULTIFUNCTIONAL TRYPTOPHAN BIOSYNTHESIS PROTEIN"/>
    <property type="match status" value="1"/>
</dbReference>
<dbReference type="Proteomes" id="UP000005268">
    <property type="component" value="Chromosome"/>
</dbReference>
<dbReference type="InterPro" id="IPR029062">
    <property type="entry name" value="Class_I_gatase-like"/>
</dbReference>
<evidence type="ECO:0000313" key="3">
    <source>
        <dbReference type="EMBL" id="AFK69937.1"/>
    </source>
</evidence>
<evidence type="ECO:0000256" key="1">
    <source>
        <dbReference type="ARBA" id="ARBA00022962"/>
    </source>
</evidence>
<dbReference type="InterPro" id="IPR050472">
    <property type="entry name" value="Anth_synth/Amidotransfase"/>
</dbReference>
<dbReference type="AlphaFoldDB" id="I3UWR6"/>
<reference evidence="3 4" key="1">
    <citation type="journal article" date="2012" name="J. Bacteriol.">
        <title>Complete Genome Sequence of the Naphthalene-Degrading Pseudomonas putida Strain ND6.</title>
        <authorList>
            <person name="Li S."/>
            <person name="Zhao H."/>
            <person name="Li Y."/>
            <person name="Niu S."/>
            <person name="Cai B."/>
        </authorList>
    </citation>
    <scope>NUCLEOTIDE SEQUENCE [LARGE SCALE GENOMIC DNA]</scope>
    <source>
        <strain evidence="3 4">ND6</strain>
    </source>
</reference>
<dbReference type="NCBIfam" id="NF006462">
    <property type="entry name" value="PRK08857.1"/>
    <property type="match status" value="1"/>
</dbReference>
<protein>
    <submittedName>
        <fullName evidence="3">Anthranilate synthase component II</fullName>
    </submittedName>
</protein>
<evidence type="ECO:0000313" key="4">
    <source>
        <dbReference type="Proteomes" id="UP000005268"/>
    </source>
</evidence>
<dbReference type="Gene3D" id="3.40.50.880">
    <property type="match status" value="1"/>
</dbReference>
<dbReference type="InterPro" id="IPR017926">
    <property type="entry name" value="GATASE"/>
</dbReference>
<dbReference type="PROSITE" id="PS51273">
    <property type="entry name" value="GATASE_TYPE_1"/>
    <property type="match status" value="1"/>
</dbReference>